<name>A0ACC2LJK2_PERAE</name>
<evidence type="ECO:0000313" key="1">
    <source>
        <dbReference type="EMBL" id="KAJ8633440.1"/>
    </source>
</evidence>
<dbReference type="Proteomes" id="UP001234297">
    <property type="component" value="Chromosome 8"/>
</dbReference>
<organism evidence="1 2">
    <name type="scientific">Persea americana</name>
    <name type="common">Avocado</name>
    <dbReference type="NCBI Taxonomy" id="3435"/>
    <lineage>
        <taxon>Eukaryota</taxon>
        <taxon>Viridiplantae</taxon>
        <taxon>Streptophyta</taxon>
        <taxon>Embryophyta</taxon>
        <taxon>Tracheophyta</taxon>
        <taxon>Spermatophyta</taxon>
        <taxon>Magnoliopsida</taxon>
        <taxon>Magnoliidae</taxon>
        <taxon>Laurales</taxon>
        <taxon>Lauraceae</taxon>
        <taxon>Persea</taxon>
    </lineage>
</organism>
<dbReference type="EMBL" id="CM056816">
    <property type="protein sequence ID" value="KAJ8633440.1"/>
    <property type="molecule type" value="Genomic_DNA"/>
</dbReference>
<gene>
    <name evidence="1" type="ORF">MRB53_026776</name>
</gene>
<comment type="caution">
    <text evidence="1">The sequence shown here is derived from an EMBL/GenBank/DDBJ whole genome shotgun (WGS) entry which is preliminary data.</text>
</comment>
<accession>A0ACC2LJK2</accession>
<proteinExistence type="predicted"/>
<evidence type="ECO:0000313" key="2">
    <source>
        <dbReference type="Proteomes" id="UP001234297"/>
    </source>
</evidence>
<reference evidence="1 2" key="1">
    <citation type="journal article" date="2022" name="Hortic Res">
        <title>A haplotype resolved chromosomal level avocado genome allows analysis of novel avocado genes.</title>
        <authorList>
            <person name="Nath O."/>
            <person name="Fletcher S.J."/>
            <person name="Hayward A."/>
            <person name="Shaw L.M."/>
            <person name="Masouleh A.K."/>
            <person name="Furtado A."/>
            <person name="Henry R.J."/>
            <person name="Mitter N."/>
        </authorList>
    </citation>
    <scope>NUCLEOTIDE SEQUENCE [LARGE SCALE GENOMIC DNA]</scope>
    <source>
        <strain evidence="2">cv. Hass</strain>
    </source>
</reference>
<protein>
    <submittedName>
        <fullName evidence="1">Uncharacterized protein</fullName>
    </submittedName>
</protein>
<sequence>MRKSQENPLRKTPQTSRTSLQTEPLSQSSSRSPKKTHFLKPHNPQEPAADVGVDSIRQNLFKVLFQVRIQAYRARFPTVRGEMKNPEAKSVVLQDPDVGSMDTSGFSRIYAAASVRDSSLDRWRRKRKGLIPE</sequence>
<keyword evidence="2" id="KW-1185">Reference proteome</keyword>